<evidence type="ECO:0000259" key="2">
    <source>
        <dbReference type="PROSITE" id="PS50883"/>
    </source>
</evidence>
<evidence type="ECO:0000313" key="4">
    <source>
        <dbReference type="Proteomes" id="UP000051176"/>
    </source>
</evidence>
<dbReference type="EMBL" id="AZCZ01000024">
    <property type="protein sequence ID" value="KRK36294.1"/>
    <property type="molecule type" value="Genomic_DNA"/>
</dbReference>
<comment type="caution">
    <text evidence="3">The sequence shown here is derived from an EMBL/GenBank/DDBJ whole genome shotgun (WGS) entry which is preliminary data.</text>
</comment>
<sequence length="267" mass="31807">MSLEQLESYLLWATAVMAVIVVLTIIIYYWYSRKNSNNYLENDEIELRYFIQKQVDFRGQTTGYECLLRQHEWDDSWSLPQNLDSLPLQRVIFLLTDTFKALPEEPITLSINLEYDQIISPDFRYFVRWALSRIAPMKLAVEFTATANQPKYKRWVFRQRIREARQYGMRFGIDNVGSSLNNLKSIEWILPEVDSLKCSMRSFRKTDPNEWLDLNLQFWNQLSQENHIELILMGVEDEQDQQLADQLKIKTRQGYLFARPSNPGMRR</sequence>
<feature type="transmembrane region" description="Helical" evidence="1">
    <location>
        <begin position="9"/>
        <end position="31"/>
    </location>
</feature>
<dbReference type="AlphaFoldDB" id="A0A0R1GQG3"/>
<organism evidence="3 4">
    <name type="scientific">Levilactobacillus parabrevis ATCC 53295</name>
    <dbReference type="NCBI Taxonomy" id="1267003"/>
    <lineage>
        <taxon>Bacteria</taxon>
        <taxon>Bacillati</taxon>
        <taxon>Bacillota</taxon>
        <taxon>Bacilli</taxon>
        <taxon>Lactobacillales</taxon>
        <taxon>Lactobacillaceae</taxon>
        <taxon>Levilactobacillus</taxon>
    </lineage>
</organism>
<gene>
    <name evidence="3" type="ORF">FD07_GL000928</name>
</gene>
<keyword evidence="1" id="KW-0472">Membrane</keyword>
<dbReference type="InterPro" id="IPR035919">
    <property type="entry name" value="EAL_sf"/>
</dbReference>
<accession>A0A0R1GQG3</accession>
<reference evidence="3 4" key="1">
    <citation type="journal article" date="2015" name="Genome Announc.">
        <title>Expanding the biotechnology potential of lactobacilli through comparative genomics of 213 strains and associated genera.</title>
        <authorList>
            <person name="Sun Z."/>
            <person name="Harris H.M."/>
            <person name="McCann A."/>
            <person name="Guo C."/>
            <person name="Argimon S."/>
            <person name="Zhang W."/>
            <person name="Yang X."/>
            <person name="Jeffery I.B."/>
            <person name="Cooney J.C."/>
            <person name="Kagawa T.F."/>
            <person name="Liu W."/>
            <person name="Song Y."/>
            <person name="Salvetti E."/>
            <person name="Wrobel A."/>
            <person name="Rasinkangas P."/>
            <person name="Parkhill J."/>
            <person name="Rea M.C."/>
            <person name="O'Sullivan O."/>
            <person name="Ritari J."/>
            <person name="Douillard F.P."/>
            <person name="Paul Ross R."/>
            <person name="Yang R."/>
            <person name="Briner A.E."/>
            <person name="Felis G.E."/>
            <person name="de Vos W.M."/>
            <person name="Barrangou R."/>
            <person name="Klaenhammer T.R."/>
            <person name="Caufield P.W."/>
            <person name="Cui Y."/>
            <person name="Zhang H."/>
            <person name="O'Toole P.W."/>
        </authorList>
    </citation>
    <scope>NUCLEOTIDE SEQUENCE [LARGE SCALE GENOMIC DNA]</scope>
    <source>
        <strain evidence="3 4">ATCC 53295</strain>
    </source>
</reference>
<proteinExistence type="predicted"/>
<protein>
    <submittedName>
        <fullName evidence="3">Diguanylate cyclase phosphodiesterase domain 2 containing protein</fullName>
    </submittedName>
</protein>
<evidence type="ECO:0000256" key="1">
    <source>
        <dbReference type="SAM" id="Phobius"/>
    </source>
</evidence>
<dbReference type="SMART" id="SM00052">
    <property type="entry name" value="EAL"/>
    <property type="match status" value="1"/>
</dbReference>
<name>A0A0R1GQG3_9LACO</name>
<dbReference type="Pfam" id="PF00563">
    <property type="entry name" value="EAL"/>
    <property type="match status" value="1"/>
</dbReference>
<feature type="domain" description="EAL" evidence="2">
    <location>
        <begin position="29"/>
        <end position="267"/>
    </location>
</feature>
<keyword evidence="4" id="KW-1185">Reference proteome</keyword>
<dbReference type="InterPro" id="IPR001633">
    <property type="entry name" value="EAL_dom"/>
</dbReference>
<evidence type="ECO:0000313" key="3">
    <source>
        <dbReference type="EMBL" id="KRK36294.1"/>
    </source>
</evidence>
<dbReference type="PATRIC" id="fig|1267003.4.peg.987"/>
<dbReference type="eggNOG" id="COG2200">
    <property type="taxonomic scope" value="Bacteria"/>
</dbReference>
<dbReference type="SUPFAM" id="SSF141868">
    <property type="entry name" value="EAL domain-like"/>
    <property type="match status" value="1"/>
</dbReference>
<dbReference type="OrthoDB" id="2247423at2"/>
<keyword evidence="1" id="KW-1133">Transmembrane helix</keyword>
<dbReference type="PROSITE" id="PS50883">
    <property type="entry name" value="EAL"/>
    <property type="match status" value="1"/>
</dbReference>
<dbReference type="STRING" id="357278.IV61_GL001025"/>
<keyword evidence="1" id="KW-0812">Transmembrane</keyword>
<dbReference type="Proteomes" id="UP000051176">
    <property type="component" value="Unassembled WGS sequence"/>
</dbReference>
<dbReference type="Gene3D" id="3.20.20.450">
    <property type="entry name" value="EAL domain"/>
    <property type="match status" value="1"/>
</dbReference>
<dbReference type="RefSeq" id="WP_020089741.1">
    <property type="nucleotide sequence ID" value="NZ_AZCZ01000024.1"/>
</dbReference>